<protein>
    <recommendedName>
        <fullName evidence="3">Protein-glutamate methylesterase/protein-glutamine glutaminase</fullName>
        <ecNumber evidence="3">3.1.1.61</ecNumber>
        <ecNumber evidence="3">3.5.1.44</ecNumber>
    </recommendedName>
</protein>
<dbReference type="PROSITE" id="PS50110">
    <property type="entry name" value="RESPONSE_REGULATORY"/>
    <property type="match status" value="1"/>
</dbReference>
<evidence type="ECO:0000256" key="2">
    <source>
        <dbReference type="ARBA" id="ARBA00048267"/>
    </source>
</evidence>
<evidence type="ECO:0000256" key="4">
    <source>
        <dbReference type="PROSITE-ProRule" id="PRU00050"/>
    </source>
</evidence>
<dbReference type="PROSITE" id="PS50122">
    <property type="entry name" value="CHEB"/>
    <property type="match status" value="1"/>
</dbReference>
<evidence type="ECO:0000256" key="1">
    <source>
        <dbReference type="ARBA" id="ARBA00022801"/>
    </source>
</evidence>
<dbReference type="NCBIfam" id="NF001965">
    <property type="entry name" value="PRK00742.1"/>
    <property type="match status" value="1"/>
</dbReference>
<dbReference type="GO" id="GO:0000156">
    <property type="term" value="F:phosphorelay response regulator activity"/>
    <property type="evidence" value="ECO:0007669"/>
    <property type="project" value="InterPro"/>
</dbReference>
<feature type="active site" evidence="3 4">
    <location>
        <position position="231"/>
    </location>
</feature>
<keyword evidence="3 4" id="KW-0145">Chemotaxis</keyword>
<feature type="active site" evidence="3 4">
    <location>
        <position position="327"/>
    </location>
</feature>
<evidence type="ECO:0000259" key="8">
    <source>
        <dbReference type="PROSITE" id="PS50122"/>
    </source>
</evidence>
<dbReference type="InterPro" id="IPR008248">
    <property type="entry name" value="CheB-like"/>
</dbReference>
<comment type="caution">
    <text evidence="9">The sequence shown here is derived from an EMBL/GenBank/DDBJ whole genome shotgun (WGS) entry which is preliminary data.</text>
</comment>
<gene>
    <name evidence="3" type="primary">cheB</name>
    <name evidence="9" type="ORF">EV189_0629</name>
</gene>
<comment type="catalytic activity">
    <reaction evidence="2 3">
        <text>[protein]-L-glutamate 5-O-methyl ester + H2O = L-glutamyl-[protein] + methanol + H(+)</text>
        <dbReference type="Rhea" id="RHEA:23236"/>
        <dbReference type="Rhea" id="RHEA-COMP:10208"/>
        <dbReference type="Rhea" id="RHEA-COMP:10311"/>
        <dbReference type="ChEBI" id="CHEBI:15377"/>
        <dbReference type="ChEBI" id="CHEBI:15378"/>
        <dbReference type="ChEBI" id="CHEBI:17790"/>
        <dbReference type="ChEBI" id="CHEBI:29973"/>
        <dbReference type="ChEBI" id="CHEBI:82795"/>
        <dbReference type="EC" id="3.1.1.61"/>
    </reaction>
</comment>
<dbReference type="Gene3D" id="3.40.50.2300">
    <property type="match status" value="1"/>
</dbReference>
<comment type="subcellular location">
    <subcellularLocation>
        <location evidence="3">Cytoplasm</location>
    </subcellularLocation>
</comment>
<feature type="domain" description="Response regulatory" evidence="7">
    <location>
        <begin position="5"/>
        <end position="123"/>
    </location>
</feature>
<dbReference type="InterPro" id="IPR001789">
    <property type="entry name" value="Sig_transdc_resp-reg_receiver"/>
</dbReference>
<dbReference type="InterPro" id="IPR011006">
    <property type="entry name" value="CheY-like_superfamily"/>
</dbReference>
<reference evidence="9 10" key="1">
    <citation type="submission" date="2019-02" db="EMBL/GenBank/DDBJ databases">
        <title>Genomic Encyclopedia of Type Strains, Phase IV (KMG-IV): sequencing the most valuable type-strain genomes for metagenomic binning, comparative biology and taxonomic classification.</title>
        <authorList>
            <person name="Goeker M."/>
        </authorList>
    </citation>
    <scope>NUCLEOTIDE SEQUENCE [LARGE SCALE GENOMIC DNA]</scope>
    <source>
        <strain evidence="9 10">DSM 45622</strain>
    </source>
</reference>
<feature type="region of interest" description="Disordered" evidence="6">
    <location>
        <begin position="134"/>
        <end position="191"/>
    </location>
</feature>
<accession>A0A4Q7NWU3</accession>
<dbReference type="Gene3D" id="3.40.50.180">
    <property type="entry name" value="Methylesterase CheB, C-terminal domain"/>
    <property type="match status" value="1"/>
</dbReference>
<comment type="catalytic activity">
    <reaction evidence="3">
        <text>L-glutaminyl-[protein] + H2O = L-glutamyl-[protein] + NH4(+)</text>
        <dbReference type="Rhea" id="RHEA:16441"/>
        <dbReference type="Rhea" id="RHEA-COMP:10207"/>
        <dbReference type="Rhea" id="RHEA-COMP:10208"/>
        <dbReference type="ChEBI" id="CHEBI:15377"/>
        <dbReference type="ChEBI" id="CHEBI:28938"/>
        <dbReference type="ChEBI" id="CHEBI:29973"/>
        <dbReference type="ChEBI" id="CHEBI:30011"/>
        <dbReference type="EC" id="3.5.1.44"/>
    </reaction>
</comment>
<feature type="compositionally biased region" description="Low complexity" evidence="6">
    <location>
        <begin position="148"/>
        <end position="162"/>
    </location>
</feature>
<keyword evidence="10" id="KW-1185">Reference proteome</keyword>
<dbReference type="GO" id="GO:0050568">
    <property type="term" value="F:protein-glutamine glutaminase activity"/>
    <property type="evidence" value="ECO:0007669"/>
    <property type="project" value="UniProtKB-UniRule"/>
</dbReference>
<dbReference type="InterPro" id="IPR000673">
    <property type="entry name" value="Sig_transdc_resp-reg_Me-estase"/>
</dbReference>
<sequence length="395" mass="41035">MADIRVLVVDDSAVVRHIVAQVLETEQEITVVGTAANGRLALDKIDELLPDAITLDIEMPELDGLGTLKALRQKHPRIPVIMFSTLTERGASKTLEALSLGASDYVTKPSNTTALTDSVRSVREQLVPKLLGLCGRTPVDPGPRRRTAPAASAPVAGVVRPRTPLAGRTPLASQAAQQEPVVAPPGPAVPRSTARPEIVAIGSSTGGPEALAKVLTGLPANLRVPVVVVQHMPPIFTRLLAERLTRTSPLEVREAAEGDVLRPGLVLVAPGDFHMELKRAPAGTVVHLTSGPPENFCRPAVDVLFRSVAATYGGATLAVVLTGMGSDGRKGAQFLKAKGATVLAQDEATSVVWGMPGAVTHAGLADQVLPISAIAGAVTDAVGNVPHLTAMGVRP</sequence>
<feature type="modified residue" description="4-aspartylphosphate" evidence="3 5">
    <location>
        <position position="56"/>
    </location>
</feature>
<keyword evidence="3" id="KW-0963">Cytoplasm</keyword>
<dbReference type="Pfam" id="PF00072">
    <property type="entry name" value="Response_reg"/>
    <property type="match status" value="1"/>
</dbReference>
<dbReference type="SUPFAM" id="SSF52738">
    <property type="entry name" value="Methylesterase CheB, C-terminal domain"/>
    <property type="match status" value="1"/>
</dbReference>
<dbReference type="EC" id="3.5.1.44" evidence="3"/>
<dbReference type="GO" id="GO:0005737">
    <property type="term" value="C:cytoplasm"/>
    <property type="evidence" value="ECO:0007669"/>
    <property type="project" value="UniProtKB-SubCell"/>
</dbReference>
<feature type="domain" description="CheB-type methylesterase" evidence="8">
    <location>
        <begin position="185"/>
        <end position="385"/>
    </location>
</feature>
<keyword evidence="1 3" id="KW-0378">Hydrolase</keyword>
<dbReference type="PANTHER" id="PTHR42872:SF3">
    <property type="entry name" value="PROTEIN-GLUTAMATE METHYLESTERASE_PROTEIN-GLUTAMINE GLUTAMINASE 1"/>
    <property type="match status" value="1"/>
</dbReference>
<dbReference type="GO" id="GO:0006935">
    <property type="term" value="P:chemotaxis"/>
    <property type="evidence" value="ECO:0007669"/>
    <property type="project" value="UniProtKB-UniRule"/>
</dbReference>
<comment type="similarity">
    <text evidence="3">Belongs to the CheB family.</text>
</comment>
<dbReference type="EMBL" id="SGXD01000001">
    <property type="protein sequence ID" value="RZS91388.1"/>
    <property type="molecule type" value="Genomic_DNA"/>
</dbReference>
<organism evidence="9 10">
    <name type="scientific">Motilibacter rhizosphaerae</name>
    <dbReference type="NCBI Taxonomy" id="598652"/>
    <lineage>
        <taxon>Bacteria</taxon>
        <taxon>Bacillati</taxon>
        <taxon>Actinomycetota</taxon>
        <taxon>Actinomycetes</taxon>
        <taxon>Motilibacterales</taxon>
        <taxon>Motilibacteraceae</taxon>
        <taxon>Motilibacter</taxon>
    </lineage>
</organism>
<dbReference type="AlphaFoldDB" id="A0A4Q7NWU3"/>
<evidence type="ECO:0000259" key="7">
    <source>
        <dbReference type="PROSITE" id="PS50110"/>
    </source>
</evidence>
<comment type="function">
    <text evidence="3">Involved in chemotaxis. Part of a chemotaxis signal transduction system that modulates chemotaxis in response to various stimuli. Catalyzes the demethylation of specific methylglutamate residues introduced into the chemoreceptors (methyl-accepting chemotaxis proteins or MCP) by CheR. Also mediates the irreversible deamidation of specific glutamine residues to glutamic acid.</text>
</comment>
<dbReference type="CDD" id="cd17541">
    <property type="entry name" value="REC_CheB-like"/>
    <property type="match status" value="1"/>
</dbReference>
<dbReference type="PANTHER" id="PTHR42872">
    <property type="entry name" value="PROTEIN-GLUTAMATE METHYLESTERASE/PROTEIN-GLUTAMINE GLUTAMINASE"/>
    <property type="match status" value="1"/>
</dbReference>
<keyword evidence="3 5" id="KW-0597">Phosphoprotein</keyword>
<dbReference type="RefSeq" id="WP_130491466.1">
    <property type="nucleotide sequence ID" value="NZ_SGXD01000001.1"/>
</dbReference>
<evidence type="ECO:0000256" key="6">
    <source>
        <dbReference type="SAM" id="MobiDB-lite"/>
    </source>
</evidence>
<proteinExistence type="inferred from homology"/>
<dbReference type="EC" id="3.1.1.61" evidence="3"/>
<comment type="PTM">
    <text evidence="3">Phosphorylated by CheA. Phosphorylation of the N-terminal regulatory domain activates the methylesterase activity.</text>
</comment>
<dbReference type="OrthoDB" id="9793421at2"/>
<dbReference type="PIRSF" id="PIRSF000876">
    <property type="entry name" value="RR_chemtxs_CheB"/>
    <property type="match status" value="1"/>
</dbReference>
<name>A0A4Q7NWU3_9ACTN</name>
<dbReference type="SUPFAM" id="SSF52172">
    <property type="entry name" value="CheY-like"/>
    <property type="match status" value="1"/>
</dbReference>
<evidence type="ECO:0000313" key="10">
    <source>
        <dbReference type="Proteomes" id="UP000293638"/>
    </source>
</evidence>
<dbReference type="SMART" id="SM00448">
    <property type="entry name" value="REC"/>
    <property type="match status" value="1"/>
</dbReference>
<dbReference type="Pfam" id="PF01339">
    <property type="entry name" value="CheB_methylest"/>
    <property type="match status" value="1"/>
</dbReference>
<dbReference type="GO" id="GO:0008984">
    <property type="term" value="F:protein-glutamate methylesterase activity"/>
    <property type="evidence" value="ECO:0007669"/>
    <property type="project" value="UniProtKB-UniRule"/>
</dbReference>
<feature type="active site" evidence="3 4">
    <location>
        <position position="204"/>
    </location>
</feature>
<feature type="compositionally biased region" description="Low complexity" evidence="6">
    <location>
        <begin position="172"/>
        <end position="181"/>
    </location>
</feature>
<comment type="domain">
    <text evidence="3">Contains a C-terminal catalytic domain, and an N-terminal region which modulates catalytic activity.</text>
</comment>
<dbReference type="CDD" id="cd16432">
    <property type="entry name" value="CheB_Rec"/>
    <property type="match status" value="1"/>
</dbReference>
<dbReference type="Proteomes" id="UP000293638">
    <property type="component" value="Unassembled WGS sequence"/>
</dbReference>
<dbReference type="HAMAP" id="MF_00099">
    <property type="entry name" value="CheB_chemtxs"/>
    <property type="match status" value="1"/>
</dbReference>
<evidence type="ECO:0000256" key="5">
    <source>
        <dbReference type="PROSITE-ProRule" id="PRU00169"/>
    </source>
</evidence>
<dbReference type="InterPro" id="IPR035909">
    <property type="entry name" value="CheB_C"/>
</dbReference>
<evidence type="ECO:0000313" key="9">
    <source>
        <dbReference type="EMBL" id="RZS91388.1"/>
    </source>
</evidence>
<evidence type="ECO:0000256" key="3">
    <source>
        <dbReference type="HAMAP-Rule" id="MF_00099"/>
    </source>
</evidence>